<dbReference type="RefSeq" id="WP_302877305.1">
    <property type="nucleotide sequence ID" value="NZ_JAUMKJ010000004.1"/>
</dbReference>
<evidence type="ECO:0000313" key="1">
    <source>
        <dbReference type="EMBL" id="MDO3676165.1"/>
    </source>
</evidence>
<evidence type="ECO:0008006" key="3">
    <source>
        <dbReference type="Google" id="ProtNLM"/>
    </source>
</evidence>
<keyword evidence="2" id="KW-1185">Reference proteome</keyword>
<sequence length="323" mass="35300">MQEIAVFLRDPSDSFKIHFLLYSIFNTALQIQNVRGSYCMQKLKRRFSLSFATMLLTAVFTGQAVMANGSSEVAETASEGMQAAASASYSYSTHKAKGIELHIMQTRADNITFKSLANKKNLKGSGYEGINGGYFPMNGENKTFSIAIENGVPLIPASEKPGYSDGRSNLSSTDPRGTLVWNGDSFSVQKVKFYTEITGTNKNKPWWAQGGVSMNLGDSKWKTKIEGEKLPNPNGDAQRSAIVGYDKDVYLIVTNNATSASNFRAAIQDRFKITETDNGTSKYKGIFLDGSGSSQMAGRDSKGNKVSLTGDSRKLVQIITFKK</sequence>
<evidence type="ECO:0000313" key="2">
    <source>
        <dbReference type="Proteomes" id="UP001168883"/>
    </source>
</evidence>
<name>A0ABT8V404_9BACL</name>
<accession>A0ABT8V404</accession>
<dbReference type="EMBL" id="JAUMKJ010000004">
    <property type="protein sequence ID" value="MDO3676165.1"/>
    <property type="molecule type" value="Genomic_DNA"/>
</dbReference>
<reference evidence="1" key="1">
    <citation type="submission" date="2023-07" db="EMBL/GenBank/DDBJ databases">
        <authorList>
            <person name="Aktuganov G."/>
            <person name="Boyko T."/>
            <person name="Delegan Y."/>
            <person name="Galimzianova N."/>
            <person name="Gilvanova E."/>
            <person name="Korobov V."/>
            <person name="Kuzmina L."/>
            <person name="Melentiev A."/>
            <person name="Milman P."/>
            <person name="Ryabova A."/>
            <person name="Stupak E."/>
            <person name="Yasakov T."/>
            <person name="Zharikova N."/>
            <person name="Zhurenko E."/>
        </authorList>
    </citation>
    <scope>NUCLEOTIDE SEQUENCE</scope>
    <source>
        <strain evidence="1">IB-739</strain>
    </source>
</reference>
<gene>
    <name evidence="1" type="ORF">Q3C12_04055</name>
</gene>
<proteinExistence type="predicted"/>
<organism evidence="1 2">
    <name type="scientific">Paenibacillus ehimensis</name>
    <dbReference type="NCBI Taxonomy" id="79264"/>
    <lineage>
        <taxon>Bacteria</taxon>
        <taxon>Bacillati</taxon>
        <taxon>Bacillota</taxon>
        <taxon>Bacilli</taxon>
        <taxon>Bacillales</taxon>
        <taxon>Paenibacillaceae</taxon>
        <taxon>Paenibacillus</taxon>
    </lineage>
</organism>
<comment type="caution">
    <text evidence="1">The sequence shown here is derived from an EMBL/GenBank/DDBJ whole genome shotgun (WGS) entry which is preliminary data.</text>
</comment>
<dbReference type="Proteomes" id="UP001168883">
    <property type="component" value="Unassembled WGS sequence"/>
</dbReference>
<protein>
    <recommendedName>
        <fullName evidence="3">Phosphodiester glycosidase domain-containing protein</fullName>
    </recommendedName>
</protein>